<dbReference type="RefSeq" id="WP_251224634.1">
    <property type="nucleotide sequence ID" value="NZ_JAMBOL010000024.1"/>
</dbReference>
<protein>
    <submittedName>
        <fullName evidence="2">NAD(P)/FAD-dependent oxidoreductase</fullName>
    </submittedName>
</protein>
<dbReference type="Pfam" id="PF13738">
    <property type="entry name" value="Pyr_redox_3"/>
    <property type="match status" value="1"/>
</dbReference>
<keyword evidence="1" id="KW-0560">Oxidoreductase</keyword>
<dbReference type="PRINTS" id="PR00368">
    <property type="entry name" value="FADPNR"/>
</dbReference>
<dbReference type="Gene3D" id="3.50.50.60">
    <property type="entry name" value="FAD/NAD(P)-binding domain"/>
    <property type="match status" value="1"/>
</dbReference>
<organism evidence="2 3">
    <name type="scientific">Halalkalibacter oceani</name>
    <dbReference type="NCBI Taxonomy" id="1653776"/>
    <lineage>
        <taxon>Bacteria</taxon>
        <taxon>Bacillati</taxon>
        <taxon>Bacillota</taxon>
        <taxon>Bacilli</taxon>
        <taxon>Bacillales</taxon>
        <taxon>Bacillaceae</taxon>
        <taxon>Halalkalibacter</taxon>
    </lineage>
</organism>
<dbReference type="SUPFAM" id="SSF51905">
    <property type="entry name" value="FAD/NAD(P)-binding domain"/>
    <property type="match status" value="2"/>
</dbReference>
<dbReference type="InterPro" id="IPR036188">
    <property type="entry name" value="FAD/NAD-bd_sf"/>
</dbReference>
<dbReference type="InterPro" id="IPR050982">
    <property type="entry name" value="Auxin_biosynth/cation_transpt"/>
</dbReference>
<reference evidence="2" key="1">
    <citation type="submission" date="2022-05" db="EMBL/GenBank/DDBJ databases">
        <title>Comparative Genomics of Spacecraft Associated Microbes.</title>
        <authorList>
            <person name="Tran M.T."/>
            <person name="Wright A."/>
            <person name="Seuylemezian A."/>
            <person name="Eisen J."/>
            <person name="Coil D."/>
        </authorList>
    </citation>
    <scope>NUCLEOTIDE SEQUENCE</scope>
    <source>
        <strain evidence="2">214.1.1</strain>
    </source>
</reference>
<proteinExistence type="predicted"/>
<accession>A0A9X2DRY4</accession>
<dbReference type="AlphaFoldDB" id="A0A9X2DRY4"/>
<evidence type="ECO:0000313" key="2">
    <source>
        <dbReference type="EMBL" id="MCM3715944.1"/>
    </source>
</evidence>
<gene>
    <name evidence="2" type="ORF">M3202_17960</name>
</gene>
<dbReference type="GO" id="GO:0050660">
    <property type="term" value="F:flavin adenine dinucleotide binding"/>
    <property type="evidence" value="ECO:0007669"/>
    <property type="project" value="TreeGrafter"/>
</dbReference>
<evidence type="ECO:0000256" key="1">
    <source>
        <dbReference type="ARBA" id="ARBA00023002"/>
    </source>
</evidence>
<dbReference type="EMBL" id="JAMBOL010000024">
    <property type="protein sequence ID" value="MCM3715944.1"/>
    <property type="molecule type" value="Genomic_DNA"/>
</dbReference>
<name>A0A9X2DRY4_9BACI</name>
<dbReference type="Proteomes" id="UP001139179">
    <property type="component" value="Unassembled WGS sequence"/>
</dbReference>
<dbReference type="PANTHER" id="PTHR43539:SF78">
    <property type="entry name" value="FLAVIN-CONTAINING MONOOXYGENASE"/>
    <property type="match status" value="1"/>
</dbReference>
<comment type="caution">
    <text evidence="2">The sequence shown here is derived from an EMBL/GenBank/DDBJ whole genome shotgun (WGS) entry which is preliminary data.</text>
</comment>
<dbReference type="PRINTS" id="PR00469">
    <property type="entry name" value="PNDRDTASEII"/>
</dbReference>
<dbReference type="PANTHER" id="PTHR43539">
    <property type="entry name" value="FLAVIN-BINDING MONOOXYGENASE-LIKE PROTEIN (AFU_ORTHOLOGUE AFUA_4G09220)"/>
    <property type="match status" value="1"/>
</dbReference>
<dbReference type="GO" id="GO:0004497">
    <property type="term" value="F:monooxygenase activity"/>
    <property type="evidence" value="ECO:0007669"/>
    <property type="project" value="TreeGrafter"/>
</dbReference>
<keyword evidence="3" id="KW-1185">Reference proteome</keyword>
<evidence type="ECO:0000313" key="3">
    <source>
        <dbReference type="Proteomes" id="UP001139179"/>
    </source>
</evidence>
<sequence length="352" mass="39248">MRDVYEVIIIGAGQAGIAMSQKLKTKGIDHLMIDSSAEIGQSWLSRYKSLVLFTPKRFSSLPGLEMEGDPESYPTREEMAAYLQAYVSHFQLPYELNIAVNKLEFEDNVFRIATNKKIIYARQVVVATGAFQKRYIPPLITSTAEETVHLHSSEYVSPADLSEGTVLVVGGGNSGAQIAVELAKEQRDVFHAISAPIRFLPLRLFGQSIFHWLEKSGLLYAGLDTKRGRWFQKKNDPVFGMELKKLIKAGRVIQKPRVRDVVGQLATFDDGTQLTVKTIIWATGFVPDYNWIQIDGILTADGQPKHERGVTGVKGLFFLGLPWQHQRGSALICGVGKDAEYVALHIEKNLQT</sequence>